<keyword evidence="4" id="KW-1185">Reference proteome</keyword>
<keyword evidence="1" id="KW-0812">Transmembrane</keyword>
<proteinExistence type="predicted"/>
<keyword evidence="1" id="KW-0472">Membrane</keyword>
<organism evidence="3 4">
    <name type="scientific">Tetzosporium hominis</name>
    <dbReference type="NCBI Taxonomy" id="2020506"/>
    <lineage>
        <taxon>Bacteria</taxon>
        <taxon>Bacillati</taxon>
        <taxon>Bacillota</taxon>
        <taxon>Bacilli</taxon>
        <taxon>Bacillales</taxon>
        <taxon>Caryophanaceae</taxon>
        <taxon>Tetzosporium</taxon>
    </lineage>
</organism>
<dbReference type="OrthoDB" id="2729200at2"/>
<evidence type="ECO:0000313" key="3">
    <source>
        <dbReference type="EMBL" id="OZS78632.1"/>
    </source>
</evidence>
<comment type="caution">
    <text evidence="3">The sequence shown here is derived from an EMBL/GenBank/DDBJ whole genome shotgun (WGS) entry which is preliminary data.</text>
</comment>
<dbReference type="EMBL" id="NOKQ01000189">
    <property type="protein sequence ID" value="OZS78632.1"/>
    <property type="molecule type" value="Genomic_DNA"/>
</dbReference>
<dbReference type="AlphaFoldDB" id="A0A264W4Y3"/>
<reference evidence="3 4" key="1">
    <citation type="submission" date="2017-07" db="EMBL/GenBank/DDBJ databases">
        <title>Tetzosporium hominis gen.nov. sp.nov.</title>
        <authorList>
            <person name="Tetz G."/>
            <person name="Tetz V."/>
        </authorList>
    </citation>
    <scope>NUCLEOTIDE SEQUENCE [LARGE SCALE GENOMIC DNA]</scope>
    <source>
        <strain evidence="3 4">VT-49</strain>
    </source>
</reference>
<dbReference type="RefSeq" id="WP_094942130.1">
    <property type="nucleotide sequence ID" value="NZ_NOKQ01000189.1"/>
</dbReference>
<dbReference type="Gene3D" id="2.60.40.1630">
    <property type="entry name" value="bacillus anthracis domain"/>
    <property type="match status" value="1"/>
</dbReference>
<evidence type="ECO:0000313" key="4">
    <source>
        <dbReference type="Proteomes" id="UP000217065"/>
    </source>
</evidence>
<accession>A0A264W4Y3</accession>
<sequence>MSLYSDFNDIEADITSQNQEPLTKLEKKRISKIIHTKLSPAKKRGGFIAASVAAIALSAIVITSPSIANMPLVAGLLEDWIPGEEQDFTAYKNPIGITATTSNGELTLNEVVVDYDKLLISSTLVKADDFEYSHKYQMVPDIYIDGQKVEVVHTSAQSIEQNSSMFTVYSEITLPAPLDSSELDLEVVYERMLTDSESDPIDGVKLSEAWTFDVTANQLAVQEETIVSTPAITIPTQDGESFVIDKVVRTPISTTLYFSGSSEGTALDIQLVDAEGNVYAWDMASHEDDGTGIFSFSGASFVDKELAVQVRDSHTGDNLGDKVILPE</sequence>
<dbReference type="InterPro" id="IPR025436">
    <property type="entry name" value="DUF4179"/>
</dbReference>
<keyword evidence="1" id="KW-1133">Transmembrane helix</keyword>
<evidence type="ECO:0000256" key="1">
    <source>
        <dbReference type="SAM" id="Phobius"/>
    </source>
</evidence>
<dbReference type="Proteomes" id="UP000217065">
    <property type="component" value="Unassembled WGS sequence"/>
</dbReference>
<gene>
    <name evidence="3" type="ORF">CF394_04930</name>
</gene>
<feature type="transmembrane region" description="Helical" evidence="1">
    <location>
        <begin position="47"/>
        <end position="68"/>
    </location>
</feature>
<feature type="domain" description="DUF4179" evidence="2">
    <location>
        <begin position="44"/>
        <end position="124"/>
    </location>
</feature>
<name>A0A264W4Y3_9BACL</name>
<dbReference type="Pfam" id="PF13786">
    <property type="entry name" value="DUF4179"/>
    <property type="match status" value="1"/>
</dbReference>
<protein>
    <recommendedName>
        <fullName evidence="2">DUF4179 domain-containing protein</fullName>
    </recommendedName>
</protein>
<evidence type="ECO:0000259" key="2">
    <source>
        <dbReference type="Pfam" id="PF13786"/>
    </source>
</evidence>